<dbReference type="Proteomes" id="UP000250266">
    <property type="component" value="Unassembled WGS sequence"/>
</dbReference>
<dbReference type="PROSITE" id="PS00218">
    <property type="entry name" value="AMINO_ACID_PERMEASE_1"/>
    <property type="match status" value="1"/>
</dbReference>
<evidence type="ECO:0000256" key="1">
    <source>
        <dbReference type="ARBA" id="ARBA00004141"/>
    </source>
</evidence>
<evidence type="ECO:0000256" key="3">
    <source>
        <dbReference type="ARBA" id="ARBA00022692"/>
    </source>
</evidence>
<dbReference type="AlphaFoldDB" id="A0A8E2EDM2"/>
<evidence type="ECO:0000256" key="4">
    <source>
        <dbReference type="ARBA" id="ARBA00022989"/>
    </source>
</evidence>
<keyword evidence="4 6" id="KW-1133">Transmembrane helix</keyword>
<sequence length="562" mass="60238">MAQIISKDQPFNQGEGNAIDIDSYDDLHQRSSSNKARKFSLTGRNGKEGLEDAGANDADDLLEAMGYKAELLRTRSTFQVVFMSFVLASIPYGLATTFYYPLVGGGPANIIWGWISVSIIILCVAVSLGEITSVYPTAGGVYYQTFMLAPPWCRKIASWICGWSFVVGNITITLAVNFGTTLFLVASINVFESSAGVGIFQAETYQVFLIFLAITLLCNAVSALGNRWLPLLDTFAIFWTFAGLLAIIICTFAIAKNGRHTGDYVFRDFEPASGWPAGWSFCVGLLQAAYATSSTGMIISMCEEVEQPATQVPKAMVATVIINTIGGLLFLIPLVFVIPNLTDLIALPSGQPVPTILKSAIGSAGGAFGLLFPLLVLAIFCGIGCTTAASRCTWAFARDGAIPGGNWWKKVNTKLDVPLNAMMLSMAVQIILGVIYFGSAAAFNAFSGVGVICLTLSYAVPIVVSLLGGRKHLKQGSFDLGIAGTICNVIAIAWSALAIPLFCMPSAIPVTASLMNYASVVFVAFFVISGGWYFVWGREHYRGPPTHEDAILEHRRASNLAD</sequence>
<dbReference type="PIRSF" id="PIRSF006060">
    <property type="entry name" value="AA_transporter"/>
    <property type="match status" value="1"/>
</dbReference>
<dbReference type="GO" id="GO:0022857">
    <property type="term" value="F:transmembrane transporter activity"/>
    <property type="evidence" value="ECO:0007669"/>
    <property type="project" value="InterPro"/>
</dbReference>
<reference evidence="7 8" key="1">
    <citation type="journal article" date="2016" name="Nat. Commun.">
        <title>Ectomycorrhizal ecology is imprinted in the genome of the dominant symbiotic fungus Cenococcum geophilum.</title>
        <authorList>
            <consortium name="DOE Joint Genome Institute"/>
            <person name="Peter M."/>
            <person name="Kohler A."/>
            <person name="Ohm R.A."/>
            <person name="Kuo A."/>
            <person name="Krutzmann J."/>
            <person name="Morin E."/>
            <person name="Arend M."/>
            <person name="Barry K.W."/>
            <person name="Binder M."/>
            <person name="Choi C."/>
            <person name="Clum A."/>
            <person name="Copeland A."/>
            <person name="Grisel N."/>
            <person name="Haridas S."/>
            <person name="Kipfer T."/>
            <person name="LaButti K."/>
            <person name="Lindquist E."/>
            <person name="Lipzen A."/>
            <person name="Maire R."/>
            <person name="Meier B."/>
            <person name="Mihaltcheva S."/>
            <person name="Molinier V."/>
            <person name="Murat C."/>
            <person name="Poggeler S."/>
            <person name="Quandt C.A."/>
            <person name="Sperisen C."/>
            <person name="Tritt A."/>
            <person name="Tisserant E."/>
            <person name="Crous P.W."/>
            <person name="Henrissat B."/>
            <person name="Nehls U."/>
            <person name="Egli S."/>
            <person name="Spatafora J.W."/>
            <person name="Grigoriev I.V."/>
            <person name="Martin F.M."/>
        </authorList>
    </citation>
    <scope>NUCLEOTIDE SEQUENCE [LARGE SCALE GENOMIC DNA]</scope>
    <source>
        <strain evidence="7 8">CBS 459.81</strain>
    </source>
</reference>
<dbReference type="PANTHER" id="PTHR45649">
    <property type="entry name" value="AMINO-ACID PERMEASE BAT1"/>
    <property type="match status" value="1"/>
</dbReference>
<feature type="transmembrane region" description="Helical" evidence="6">
    <location>
        <begin position="320"/>
        <end position="341"/>
    </location>
</feature>
<keyword evidence="8" id="KW-1185">Reference proteome</keyword>
<gene>
    <name evidence="7" type="ORF">K432DRAFT_294191</name>
</gene>
<dbReference type="InterPro" id="IPR002293">
    <property type="entry name" value="AA/rel_permease1"/>
</dbReference>
<organism evidence="7 8">
    <name type="scientific">Lepidopterella palustris CBS 459.81</name>
    <dbReference type="NCBI Taxonomy" id="1314670"/>
    <lineage>
        <taxon>Eukaryota</taxon>
        <taxon>Fungi</taxon>
        <taxon>Dikarya</taxon>
        <taxon>Ascomycota</taxon>
        <taxon>Pezizomycotina</taxon>
        <taxon>Dothideomycetes</taxon>
        <taxon>Pleosporomycetidae</taxon>
        <taxon>Mytilinidiales</taxon>
        <taxon>Argynnaceae</taxon>
        <taxon>Lepidopterella</taxon>
    </lineage>
</organism>
<feature type="transmembrane region" description="Helical" evidence="6">
    <location>
        <begin position="361"/>
        <end position="383"/>
    </location>
</feature>
<protein>
    <submittedName>
        <fullName evidence="7">Amino acid permease</fullName>
    </submittedName>
</protein>
<feature type="transmembrane region" description="Helical" evidence="6">
    <location>
        <begin position="205"/>
        <end position="224"/>
    </location>
</feature>
<feature type="transmembrane region" description="Helical" evidence="6">
    <location>
        <begin position="111"/>
        <end position="135"/>
    </location>
</feature>
<dbReference type="PANTHER" id="PTHR45649:SF23">
    <property type="entry name" value="TRANSPORTER, PUTATIVE (EUROFUNG)-RELATED"/>
    <property type="match status" value="1"/>
</dbReference>
<dbReference type="EMBL" id="KV744901">
    <property type="protein sequence ID" value="OCK82032.1"/>
    <property type="molecule type" value="Genomic_DNA"/>
</dbReference>
<feature type="transmembrane region" description="Helical" evidence="6">
    <location>
        <begin position="275"/>
        <end position="299"/>
    </location>
</feature>
<evidence type="ECO:0000256" key="5">
    <source>
        <dbReference type="ARBA" id="ARBA00023136"/>
    </source>
</evidence>
<evidence type="ECO:0000313" key="8">
    <source>
        <dbReference type="Proteomes" id="UP000250266"/>
    </source>
</evidence>
<feature type="transmembrane region" description="Helical" evidence="6">
    <location>
        <begin position="480"/>
        <end position="502"/>
    </location>
</feature>
<keyword evidence="5 6" id="KW-0472">Membrane</keyword>
<evidence type="ECO:0000256" key="6">
    <source>
        <dbReference type="SAM" id="Phobius"/>
    </source>
</evidence>
<dbReference type="InterPro" id="IPR004840">
    <property type="entry name" value="Amino_acid_permease_CS"/>
</dbReference>
<keyword evidence="2" id="KW-0813">Transport</keyword>
<evidence type="ECO:0000256" key="2">
    <source>
        <dbReference type="ARBA" id="ARBA00022448"/>
    </source>
</evidence>
<feature type="transmembrane region" description="Helical" evidence="6">
    <location>
        <begin position="514"/>
        <end position="535"/>
    </location>
</feature>
<comment type="subcellular location">
    <subcellularLocation>
        <location evidence="1">Membrane</location>
        <topology evidence="1">Multi-pass membrane protein</topology>
    </subcellularLocation>
</comment>
<feature type="transmembrane region" description="Helical" evidence="6">
    <location>
        <begin position="236"/>
        <end position="255"/>
    </location>
</feature>
<dbReference type="GO" id="GO:0016020">
    <property type="term" value="C:membrane"/>
    <property type="evidence" value="ECO:0007669"/>
    <property type="project" value="UniProtKB-SubCell"/>
</dbReference>
<feature type="transmembrane region" description="Helical" evidence="6">
    <location>
        <begin position="419"/>
        <end position="439"/>
    </location>
</feature>
<dbReference type="OrthoDB" id="3900342at2759"/>
<dbReference type="Gene3D" id="1.20.1740.10">
    <property type="entry name" value="Amino acid/polyamine transporter I"/>
    <property type="match status" value="1"/>
</dbReference>
<dbReference type="GO" id="GO:0006865">
    <property type="term" value="P:amino acid transport"/>
    <property type="evidence" value="ECO:0007669"/>
    <property type="project" value="InterPro"/>
</dbReference>
<feature type="transmembrane region" description="Helical" evidence="6">
    <location>
        <begin position="445"/>
        <end position="468"/>
    </location>
</feature>
<dbReference type="Pfam" id="PF13520">
    <property type="entry name" value="AA_permease_2"/>
    <property type="match status" value="1"/>
</dbReference>
<feature type="transmembrane region" description="Helical" evidence="6">
    <location>
        <begin position="80"/>
        <end position="99"/>
    </location>
</feature>
<keyword evidence="3 6" id="KW-0812">Transmembrane</keyword>
<proteinExistence type="predicted"/>
<evidence type="ECO:0000313" key="7">
    <source>
        <dbReference type="EMBL" id="OCK82032.1"/>
    </source>
</evidence>
<feature type="transmembrane region" description="Helical" evidence="6">
    <location>
        <begin position="156"/>
        <end position="185"/>
    </location>
</feature>
<name>A0A8E2EDM2_9PEZI</name>
<accession>A0A8E2EDM2</accession>